<name>A0A0G4IC11_9ALVE</name>
<evidence type="ECO:0000313" key="1">
    <source>
        <dbReference type="EMBL" id="CEM54749.1"/>
    </source>
</evidence>
<dbReference type="VEuPathDB" id="CryptoDB:Cvel_13014"/>
<organism evidence="1">
    <name type="scientific">Chromera velia CCMP2878</name>
    <dbReference type="NCBI Taxonomy" id="1169474"/>
    <lineage>
        <taxon>Eukaryota</taxon>
        <taxon>Sar</taxon>
        <taxon>Alveolata</taxon>
        <taxon>Colpodellida</taxon>
        <taxon>Chromeraceae</taxon>
        <taxon>Chromera</taxon>
    </lineage>
</organism>
<dbReference type="EMBL" id="CDMZ01005813">
    <property type="protein sequence ID" value="CEM54749.1"/>
    <property type="molecule type" value="Genomic_DNA"/>
</dbReference>
<sequence>MFLQFGGLGTDRLRSTWFGLSHPTSGINIVIAVECLRFDLTAQSPVLDAAVCVLSKKNGSLEAVAPLFMRAGEKRAGASRTVMTTAEEMVL</sequence>
<protein>
    <submittedName>
        <fullName evidence="1">Uncharacterized protein</fullName>
    </submittedName>
</protein>
<reference evidence="1" key="1">
    <citation type="submission" date="2014-11" db="EMBL/GenBank/DDBJ databases">
        <authorList>
            <person name="Otto D Thomas"/>
            <person name="Naeem Raeece"/>
        </authorList>
    </citation>
    <scope>NUCLEOTIDE SEQUENCE</scope>
</reference>
<proteinExistence type="predicted"/>
<gene>
    <name evidence="1" type="ORF">Cvel_13014</name>
</gene>
<accession>A0A0G4IC11</accession>
<dbReference type="AlphaFoldDB" id="A0A0G4IC11"/>